<feature type="chain" id="PRO_5015567037" description="Beta-lactamase-related domain-containing protein" evidence="1">
    <location>
        <begin position="19"/>
        <end position="369"/>
    </location>
</feature>
<dbReference type="RefSeq" id="WP_104715334.1">
    <property type="nucleotide sequence ID" value="NZ_PTRA01000005.1"/>
</dbReference>
<dbReference type="InterPro" id="IPR012338">
    <property type="entry name" value="Beta-lactam/transpept-like"/>
</dbReference>
<sequence length="369" mass="42008">MRPFILILAILTSINAWAQESDFDREMLVQMKRLQLPGLAVAKVEAGKVAWSGYYGYQNLEQQIPVSAQTVFHIASLSKTITAAALMQLSGRGYFSLDDAINRFLPFSVKNPHRPNQPITFRHLLRHRSSIHDNLDYLLPFWEAAYQGPPLDLEPFLRNYLTTQGTHYHPEKNFIPATPGSTFDYSNMGYALLGYLVEQISKMPFDAYCQKNLFAPLGMNQTAWFPKQLDAHTLATPYVFSDSLQAYLPQSQRTFPDYPAGQLRCSLDDLATFLIGWTSDGTFQGKTIIDSGAVQTLTPKDMSLGFHTWFMYIFNTETPMYSHNGHEPGVSTYMLYDPFSKKGLIILSNGDLTSYTDWRKLIDLCYRRP</sequence>
<keyword evidence="1" id="KW-0732">Signal</keyword>
<name>A0A2S7IHB1_9BACT</name>
<dbReference type="InterPro" id="IPR001466">
    <property type="entry name" value="Beta-lactam-related"/>
</dbReference>
<accession>A0A2S7IHB1</accession>
<gene>
    <name evidence="3" type="ORF">C5O19_20950</name>
</gene>
<comment type="caution">
    <text evidence="3">The sequence shown here is derived from an EMBL/GenBank/DDBJ whole genome shotgun (WGS) entry which is preliminary data.</text>
</comment>
<dbReference type="EMBL" id="PTRA01000005">
    <property type="protein sequence ID" value="PQA55015.1"/>
    <property type="molecule type" value="Genomic_DNA"/>
</dbReference>
<reference evidence="4" key="1">
    <citation type="submission" date="2018-02" db="EMBL/GenBank/DDBJ databases">
        <title>Genome sequencing of Solimonas sp. HR-BB.</title>
        <authorList>
            <person name="Lee Y."/>
            <person name="Jeon C.O."/>
        </authorList>
    </citation>
    <scope>NUCLEOTIDE SEQUENCE [LARGE SCALE GENOMIC DNA]</scope>
    <source>
        <strain evidence="4">HR-U</strain>
    </source>
</reference>
<dbReference type="InterPro" id="IPR050491">
    <property type="entry name" value="AmpC-like"/>
</dbReference>
<evidence type="ECO:0000259" key="2">
    <source>
        <dbReference type="Pfam" id="PF00144"/>
    </source>
</evidence>
<dbReference type="Pfam" id="PF00144">
    <property type="entry name" value="Beta-lactamase"/>
    <property type="match status" value="1"/>
</dbReference>
<organism evidence="3 4">
    <name type="scientific">Siphonobacter curvatus</name>
    <dbReference type="NCBI Taxonomy" id="2094562"/>
    <lineage>
        <taxon>Bacteria</taxon>
        <taxon>Pseudomonadati</taxon>
        <taxon>Bacteroidota</taxon>
        <taxon>Cytophagia</taxon>
        <taxon>Cytophagales</taxon>
        <taxon>Cytophagaceae</taxon>
        <taxon>Siphonobacter</taxon>
    </lineage>
</organism>
<feature type="signal peptide" evidence="1">
    <location>
        <begin position="1"/>
        <end position="18"/>
    </location>
</feature>
<proteinExistence type="predicted"/>
<evidence type="ECO:0000313" key="3">
    <source>
        <dbReference type="EMBL" id="PQA55015.1"/>
    </source>
</evidence>
<dbReference type="AlphaFoldDB" id="A0A2S7IHB1"/>
<dbReference type="OrthoDB" id="846150at2"/>
<keyword evidence="4" id="KW-1185">Reference proteome</keyword>
<evidence type="ECO:0000256" key="1">
    <source>
        <dbReference type="SAM" id="SignalP"/>
    </source>
</evidence>
<dbReference type="PANTHER" id="PTHR46825:SF9">
    <property type="entry name" value="BETA-LACTAMASE-RELATED DOMAIN-CONTAINING PROTEIN"/>
    <property type="match status" value="1"/>
</dbReference>
<dbReference type="SUPFAM" id="SSF56601">
    <property type="entry name" value="beta-lactamase/transpeptidase-like"/>
    <property type="match status" value="1"/>
</dbReference>
<dbReference type="Gene3D" id="3.40.710.10">
    <property type="entry name" value="DD-peptidase/beta-lactamase superfamily"/>
    <property type="match status" value="1"/>
</dbReference>
<evidence type="ECO:0000313" key="4">
    <source>
        <dbReference type="Proteomes" id="UP000239590"/>
    </source>
</evidence>
<dbReference type="PANTHER" id="PTHR46825">
    <property type="entry name" value="D-ALANYL-D-ALANINE-CARBOXYPEPTIDASE/ENDOPEPTIDASE AMPH"/>
    <property type="match status" value="1"/>
</dbReference>
<dbReference type="Proteomes" id="UP000239590">
    <property type="component" value="Unassembled WGS sequence"/>
</dbReference>
<protein>
    <recommendedName>
        <fullName evidence="2">Beta-lactamase-related domain-containing protein</fullName>
    </recommendedName>
</protein>
<feature type="domain" description="Beta-lactamase-related" evidence="2">
    <location>
        <begin position="30"/>
        <end position="352"/>
    </location>
</feature>